<dbReference type="EMBL" id="JBJQND010000001">
    <property type="protein sequence ID" value="KAL3890362.1"/>
    <property type="molecule type" value="Genomic_DNA"/>
</dbReference>
<sequence>MSSDSDKTSTDLSIQSDNDDNFMDATSSSPPIQSSTDGAMNTLAVTVNQMKLVKSDDGDEEDSGIGAAIINKDDLNLKPLNASNVDFTNSDDVNSMPSTPGNGAMTPRNAVVVTEHGKNTVHLGVGDSIDPVVLQRSLERVIGVDNIGSAFMYKYTGMYPSMVHKLCYADLGVSLVDLRTGEQPSTNKIAGICTYHGCNRVHLGISDESRELARTRVALELNKKDFPTIGELVKDPIFDTCPGGNRCDKKKNIECKKFHVDTDMIFTMTMACIKYEIRQINRDATRRIQNGKRVPKEYNVTWIKAKNTTSTRNYRNELNTDESNNEIAELTFVFGEGATGNIQLISLALDMRIAYDIYKEESLKNSQKSSAPSRVIQLCGRIQTCISLCERIGTGLHELMRNSSKVFASTDVNSLVVYVKTEDKNTVSRAGLSATDEYVTMRDEQRKNRKEAARQQYLQAVGGPIQQKPFQRQQQNNSMRPGFTPQYSQPRPTQPFQQRQPPNMQQMQRFQQPQQPNIQRPAPRYVAPQHQQPPTQQKVAQKPIIPPLTADSREFIPSTARTDLPQQVPQVKLRNNTQPPITQMNTNQRIDVSRDTIIKELELTDEDFIG</sequence>
<proteinExistence type="predicted"/>
<feature type="region of interest" description="Disordered" evidence="1">
    <location>
        <begin position="1"/>
        <end position="38"/>
    </location>
</feature>
<gene>
    <name evidence="2" type="ORF">ACJMK2_002646</name>
</gene>
<dbReference type="Proteomes" id="UP001634394">
    <property type="component" value="Unassembled WGS sequence"/>
</dbReference>
<comment type="caution">
    <text evidence="2">The sequence shown here is derived from an EMBL/GenBank/DDBJ whole genome shotgun (WGS) entry which is preliminary data.</text>
</comment>
<evidence type="ECO:0000256" key="1">
    <source>
        <dbReference type="SAM" id="MobiDB-lite"/>
    </source>
</evidence>
<evidence type="ECO:0000313" key="3">
    <source>
        <dbReference type="Proteomes" id="UP001634394"/>
    </source>
</evidence>
<organism evidence="2 3">
    <name type="scientific">Sinanodonta woodiana</name>
    <name type="common">Chinese pond mussel</name>
    <name type="synonym">Anodonta woodiana</name>
    <dbReference type="NCBI Taxonomy" id="1069815"/>
    <lineage>
        <taxon>Eukaryota</taxon>
        <taxon>Metazoa</taxon>
        <taxon>Spiralia</taxon>
        <taxon>Lophotrochozoa</taxon>
        <taxon>Mollusca</taxon>
        <taxon>Bivalvia</taxon>
        <taxon>Autobranchia</taxon>
        <taxon>Heteroconchia</taxon>
        <taxon>Palaeoheterodonta</taxon>
        <taxon>Unionida</taxon>
        <taxon>Unionoidea</taxon>
        <taxon>Unionidae</taxon>
        <taxon>Unioninae</taxon>
        <taxon>Sinanodonta</taxon>
    </lineage>
</organism>
<feature type="compositionally biased region" description="Low complexity" evidence="1">
    <location>
        <begin position="466"/>
        <end position="475"/>
    </location>
</feature>
<dbReference type="AlphaFoldDB" id="A0ABD3XZ35"/>
<keyword evidence="3" id="KW-1185">Reference proteome</keyword>
<reference evidence="2 3" key="1">
    <citation type="submission" date="2024-11" db="EMBL/GenBank/DDBJ databases">
        <title>Chromosome-level genome assembly of the freshwater bivalve Anodonta woodiana.</title>
        <authorList>
            <person name="Chen X."/>
        </authorList>
    </citation>
    <scope>NUCLEOTIDE SEQUENCE [LARGE SCALE GENOMIC DNA]</scope>
    <source>
        <strain evidence="2">MN2024</strain>
        <tissue evidence="2">Gills</tissue>
    </source>
</reference>
<name>A0ABD3XZ35_SINWO</name>
<feature type="compositionally biased region" description="Polar residues" evidence="1">
    <location>
        <begin position="24"/>
        <end position="38"/>
    </location>
</feature>
<feature type="compositionally biased region" description="Low complexity" evidence="1">
    <location>
        <begin position="489"/>
        <end position="524"/>
    </location>
</feature>
<evidence type="ECO:0000313" key="2">
    <source>
        <dbReference type="EMBL" id="KAL3890362.1"/>
    </source>
</evidence>
<feature type="compositionally biased region" description="Polar residues" evidence="1">
    <location>
        <begin position="529"/>
        <end position="539"/>
    </location>
</feature>
<feature type="region of interest" description="Disordered" evidence="1">
    <location>
        <begin position="461"/>
        <end position="540"/>
    </location>
</feature>
<protein>
    <submittedName>
        <fullName evidence="2">Uncharacterized protein</fullName>
    </submittedName>
</protein>
<accession>A0ABD3XZ35</accession>